<organism evidence="4 5">
    <name type="scientific">Kribbella deserti</name>
    <dbReference type="NCBI Taxonomy" id="1926257"/>
    <lineage>
        <taxon>Bacteria</taxon>
        <taxon>Bacillati</taxon>
        <taxon>Actinomycetota</taxon>
        <taxon>Actinomycetes</taxon>
        <taxon>Propionibacteriales</taxon>
        <taxon>Kribbellaceae</taxon>
        <taxon>Kribbella</taxon>
    </lineage>
</organism>
<dbReference type="CDD" id="cd05233">
    <property type="entry name" value="SDR_c"/>
    <property type="match status" value="1"/>
</dbReference>
<dbReference type="EC" id="1.1.1.-" evidence="4"/>
<dbReference type="InterPro" id="IPR036291">
    <property type="entry name" value="NAD(P)-bd_dom_sf"/>
</dbReference>
<feature type="domain" description="Ketoreductase" evidence="3">
    <location>
        <begin position="7"/>
        <end position="188"/>
    </location>
</feature>
<dbReference type="PRINTS" id="PR00081">
    <property type="entry name" value="GDHRDH"/>
</dbReference>
<dbReference type="GO" id="GO:0016491">
    <property type="term" value="F:oxidoreductase activity"/>
    <property type="evidence" value="ECO:0007669"/>
    <property type="project" value="UniProtKB-KW"/>
</dbReference>
<name>A0ABV6QW87_9ACTN</name>
<dbReference type="Gene3D" id="3.40.50.720">
    <property type="entry name" value="NAD(P)-binding Rossmann-like Domain"/>
    <property type="match status" value="1"/>
</dbReference>
<protein>
    <submittedName>
        <fullName evidence="4">SDR family NAD(P)-dependent oxidoreductase</fullName>
        <ecNumber evidence="4">1.1.1.-</ecNumber>
    </submittedName>
</protein>
<dbReference type="PANTHER" id="PTHR43639">
    <property type="entry name" value="OXIDOREDUCTASE, SHORT-CHAIN DEHYDROGENASE/REDUCTASE FAMILY (AFU_ORTHOLOGUE AFUA_5G02870)"/>
    <property type="match status" value="1"/>
</dbReference>
<dbReference type="PRINTS" id="PR00080">
    <property type="entry name" value="SDRFAMILY"/>
</dbReference>
<dbReference type="InterPro" id="IPR002347">
    <property type="entry name" value="SDR_fam"/>
</dbReference>
<gene>
    <name evidence="4" type="ORF">ACFFGN_28145</name>
</gene>
<accession>A0ABV6QW87</accession>
<dbReference type="RefSeq" id="WP_380053316.1">
    <property type="nucleotide sequence ID" value="NZ_JBHLTC010000036.1"/>
</dbReference>
<dbReference type="Pfam" id="PF13561">
    <property type="entry name" value="adh_short_C2"/>
    <property type="match status" value="1"/>
</dbReference>
<evidence type="ECO:0000313" key="4">
    <source>
        <dbReference type="EMBL" id="MFC0627977.1"/>
    </source>
</evidence>
<sequence>MSDLNGKTALVTGGSRGIGAAVAVALAERGADVAVTYLQAADEAAAITSKVEAYGGRGLAIQADAADAEALAAAVARAEEELGGLDILVNNAGVGTTGPLTDVPLAEVDRVLAINVRAAYVASQAAASRLRDGGRIVHIGSCISNRATGPGMTLYAMSKTALIGLNKGLARDLAERGITSNVVNPGPTDTAMNPADGPYAQAQRAALAIDRFGSPAEVAAAVVFLAGPDASYLTGSELTIDGGHSA</sequence>
<dbReference type="SMART" id="SM00822">
    <property type="entry name" value="PKS_KR"/>
    <property type="match status" value="1"/>
</dbReference>
<evidence type="ECO:0000259" key="3">
    <source>
        <dbReference type="SMART" id="SM00822"/>
    </source>
</evidence>
<proteinExistence type="inferred from homology"/>
<reference evidence="4 5" key="1">
    <citation type="submission" date="2024-09" db="EMBL/GenBank/DDBJ databases">
        <authorList>
            <person name="Sun Q."/>
            <person name="Mori K."/>
        </authorList>
    </citation>
    <scope>NUCLEOTIDE SEQUENCE [LARGE SCALE GENOMIC DNA]</scope>
    <source>
        <strain evidence="4 5">CGMCC 1.15906</strain>
    </source>
</reference>
<evidence type="ECO:0000256" key="2">
    <source>
        <dbReference type="ARBA" id="ARBA00023002"/>
    </source>
</evidence>
<keyword evidence="2 4" id="KW-0560">Oxidoreductase</keyword>
<comment type="similarity">
    <text evidence="1">Belongs to the short-chain dehydrogenases/reductases (SDR) family.</text>
</comment>
<dbReference type="InterPro" id="IPR057326">
    <property type="entry name" value="KR_dom"/>
</dbReference>
<evidence type="ECO:0000256" key="1">
    <source>
        <dbReference type="ARBA" id="ARBA00006484"/>
    </source>
</evidence>
<dbReference type="EMBL" id="JBHLTC010000036">
    <property type="protein sequence ID" value="MFC0627977.1"/>
    <property type="molecule type" value="Genomic_DNA"/>
</dbReference>
<evidence type="ECO:0000313" key="5">
    <source>
        <dbReference type="Proteomes" id="UP001589890"/>
    </source>
</evidence>
<dbReference type="Proteomes" id="UP001589890">
    <property type="component" value="Unassembled WGS sequence"/>
</dbReference>
<dbReference type="PANTHER" id="PTHR43639:SF1">
    <property type="entry name" value="SHORT-CHAIN DEHYDROGENASE_REDUCTASE FAMILY PROTEIN"/>
    <property type="match status" value="1"/>
</dbReference>
<keyword evidence="5" id="KW-1185">Reference proteome</keyword>
<comment type="caution">
    <text evidence="4">The sequence shown here is derived from an EMBL/GenBank/DDBJ whole genome shotgun (WGS) entry which is preliminary data.</text>
</comment>
<dbReference type="SUPFAM" id="SSF51735">
    <property type="entry name" value="NAD(P)-binding Rossmann-fold domains"/>
    <property type="match status" value="1"/>
</dbReference>